<dbReference type="Proteomes" id="UP000199758">
    <property type="component" value="Unassembled WGS sequence"/>
</dbReference>
<dbReference type="CDD" id="cd18808">
    <property type="entry name" value="SF1_C_Upf1"/>
    <property type="match status" value="1"/>
</dbReference>
<dbReference type="FunFam" id="3.40.960.10:FF:000002">
    <property type="entry name" value="DNA helicase related protein"/>
    <property type="match status" value="1"/>
</dbReference>
<dbReference type="Gene3D" id="3.40.50.300">
    <property type="entry name" value="P-loop containing nucleotide triphosphate hydrolases"/>
    <property type="match status" value="3"/>
</dbReference>
<keyword evidence="8" id="KW-1185">Reference proteome</keyword>
<protein>
    <submittedName>
        <fullName evidence="7">AAA domain-containing protein</fullName>
    </submittedName>
</protein>
<dbReference type="InterPro" id="IPR045055">
    <property type="entry name" value="DNA2/NAM7-like"/>
</dbReference>
<dbReference type="SUPFAM" id="SSF52540">
    <property type="entry name" value="P-loop containing nucleoside triphosphate hydrolases"/>
    <property type="match status" value="1"/>
</dbReference>
<feature type="region of interest" description="Disordered" evidence="2">
    <location>
        <begin position="1766"/>
        <end position="1787"/>
    </location>
</feature>
<dbReference type="STRING" id="490188.SAMN04488068_0131"/>
<dbReference type="InterPro" id="IPR049468">
    <property type="entry name" value="Restrct_endonuc-II-like_dom"/>
</dbReference>
<organism evidence="7 8">
    <name type="scientific">Hydrocarboniphaga daqingensis</name>
    <dbReference type="NCBI Taxonomy" id="490188"/>
    <lineage>
        <taxon>Bacteria</taxon>
        <taxon>Pseudomonadati</taxon>
        <taxon>Pseudomonadota</taxon>
        <taxon>Gammaproteobacteria</taxon>
        <taxon>Nevskiales</taxon>
        <taxon>Nevskiaceae</taxon>
        <taxon>Hydrocarboniphaga</taxon>
    </lineage>
</organism>
<dbReference type="PANTHER" id="PTHR10887:SF495">
    <property type="entry name" value="HELICASE SENATAXIN ISOFORM X1-RELATED"/>
    <property type="match status" value="1"/>
</dbReference>
<dbReference type="Pfam" id="PF13086">
    <property type="entry name" value="AAA_11"/>
    <property type="match status" value="1"/>
</dbReference>
<feature type="coiled-coil region" evidence="1">
    <location>
        <begin position="1724"/>
        <end position="1756"/>
    </location>
</feature>
<dbReference type="EMBL" id="FQWZ01000001">
    <property type="protein sequence ID" value="SHG42560.1"/>
    <property type="molecule type" value="Genomic_DNA"/>
</dbReference>
<dbReference type="InterPro" id="IPR011335">
    <property type="entry name" value="Restrct_endonuc-II-like"/>
</dbReference>
<dbReference type="InterPro" id="IPR047187">
    <property type="entry name" value="SF1_C_Upf1"/>
</dbReference>
<dbReference type="Gene3D" id="3.40.960.10">
    <property type="entry name" value="VSR Endonuclease"/>
    <property type="match status" value="1"/>
</dbReference>
<feature type="domain" description="DNA2/NAM7 helicase-like C-terminal" evidence="5">
    <location>
        <begin position="1370"/>
        <end position="1568"/>
    </location>
</feature>
<feature type="domain" description="DUF3320" evidence="3">
    <location>
        <begin position="1821"/>
        <end position="1870"/>
    </location>
</feature>
<accession>A0A1M5JQK2</accession>
<evidence type="ECO:0000256" key="2">
    <source>
        <dbReference type="SAM" id="MobiDB-lite"/>
    </source>
</evidence>
<feature type="domain" description="DNA2/NAM7 helicase helicase" evidence="4">
    <location>
        <begin position="664"/>
        <end position="763"/>
    </location>
</feature>
<evidence type="ECO:0000256" key="1">
    <source>
        <dbReference type="SAM" id="Coils"/>
    </source>
</evidence>
<dbReference type="InterPro" id="IPR025103">
    <property type="entry name" value="DUF4011"/>
</dbReference>
<evidence type="ECO:0000259" key="3">
    <source>
        <dbReference type="Pfam" id="PF11784"/>
    </source>
</evidence>
<evidence type="ECO:0000313" key="7">
    <source>
        <dbReference type="EMBL" id="SHG42560.1"/>
    </source>
</evidence>
<dbReference type="Pfam" id="PF11784">
    <property type="entry name" value="DUF3320"/>
    <property type="match status" value="1"/>
</dbReference>
<sequence length="1958" mass="216009">MTWKVEAVVAAKIGFATHQNAVPIIRELRVSALDEGSEESMTLVVSADPPFVGEKTWRLDLMSAGDTLPINDRNVPLNATLLQGLTESLFGTLKLSLRSKDGVLLAEAHYQVELLAHNQWGGAGTMSELLPAFVMPNDPAVDRVLKAASEVLRRSGRPDAIDGYTAQSRERAWEFASAIWAAIGGLRLSYSLPPASFEVQGQKVRTPSQILDGRIATCLDTALLFAAALEQASFNPLIVLTKGHAFVGVWLQPIEFTTLVVEEAAALRRRIDVKDMILFETTLATQSPPASFSQAIAEASRQLEEANEANFHAAIDIRRARMQKIRPLGVAVRSEGVQSEEAPVFSEGLETAPRLPGFDIDAPDDAPTASGRVLQWQRKLLNLTTSNNLLSHRATKSVVRLLCPDPGSLEDLLATGKKVRIIPLPDLGVGGRDEETYRQQTRSSLRDEVANQAMRRGEVLSDMGKDALDAALIELYRKARSDMEEGGSNTLFLALGFLKWKKLATDDNAYRAPLILLPIRLERRNAMAGVTIVAHEDEPRFNLTLLELLRQDFELELPALEGELPKDYSGIDVEGVWAIVRSRIKDIPGFEVVPDVAIGTFSFAKYLMWRDLVDRADQLKDSPVVRHLIERDGSVDIDKGNFPHPDSLDQKIDPAQLFTPLPADSSQLAAVVASAEDRDFVLDGPPGTGKSQTIANIIAHNLALGRRVLFVAEKRAALDVVQRRLADKGLAPFCLELHSAKATKTAVLKQLDRAWTARETLSEAEWMREAGESKRLRDELNSVVSLLHRREPNGWSIHRAIGQTVRDDADRFPKLEFPRGARHSSDQMDAFRDIIRRLGIAYKSVEGLSQDLEGVTRSDWTNEWQEQIVDASRRIPSALDAVEQARDKLAAVTKLPIAAADQQGMARLLRFVELCLGFHGKDVRFAFAPDLSERVAAARESAKLADAYRRDEAALSAPYVAEAARRVDLDGFKKAYAEAGTKFWFLAKLAQKKVARSLADAGGVSAPVNPAADLPRLGAMRDVLTRLDTLAPLASGIPGWAGLSSDGAQIEYAIQLGEKLRSAIAAEADSPEALLAMRGATSTLVFEANEILGAEGPVAVAALRLRQALDHFDTILTDFTRLAGGVDSPDLDALRARADQISKNGRRLRDWTAWRRVRMEAMQADMASIVVGLESGQVSANRVLEVFEAAYARWFAFGRIDEEPLLRDFMSGEHEDRIERFRVLDDRMSDLASRYIRAKLCGQIPDKNVVGKKDGYGTLKHQLQLQKPSMPIRKLAAEMGDAFTRLAPCMLMSPLSIAQYLPANQAMFDLVIFDEASQIPPWDAIGAMARGKRVIIAGDPRQMPPSNDFARAAGGAPADDDTTPDMPSILDECLAAGVPKHSLDWHYRSRHESLICFSNTRYYGSQLVTFPAPETRPSAVTWERVQGVYTPGARTNPVEAQALVDEAVRRLRDPSFVDDRGNPLSLGIITMNAEQMRLVEDLLDRARRIYPEIEPHFDADTRLEPVCIRNLETVQGDERDLILLGINFGPTVPSGTTMSMTFGKLNANGGWRRLNVAVTRARREMKVFSSFDPGMIDLTRTSAEGVRDLKAFIEYADRGPRALAEANKGSMGAADSPFEEAVTAALRDRGWTLIPQVGVSKFRIDMGLVHPDRPGDFLVGIECDGATYHSAATARDRDKVRASILKGLGWSLIRVWSTDWWIDKQRATDILHAKIEETLAADRLAVQERTLREAEARAEQEARQQLEREADEARAQAIGAGIDVNPIADGPEPAAQPESATALPFSDPDSAAAEGFIARSDRKDRYVVADFSRLSVLANPDLFYDPGYDATLTALIDYVLAKEAPIAERQLVQRVARAHGFQRAGRVIRDRVMSVAGMHYLIDQEDGGGQFVWLDSAQRESWNIARSPTRPEEIRPIEDIHLDEIRIARDEVADPVEVARLFGIRRLSAASRQRIENA</sequence>
<evidence type="ECO:0000259" key="6">
    <source>
        <dbReference type="Pfam" id="PF18741"/>
    </source>
</evidence>
<dbReference type="GO" id="GO:0004386">
    <property type="term" value="F:helicase activity"/>
    <property type="evidence" value="ECO:0007669"/>
    <property type="project" value="InterPro"/>
</dbReference>
<evidence type="ECO:0000259" key="4">
    <source>
        <dbReference type="Pfam" id="PF13086"/>
    </source>
</evidence>
<dbReference type="InterPro" id="IPR021754">
    <property type="entry name" value="DUF3320"/>
</dbReference>
<dbReference type="OrthoDB" id="9757917at2"/>
<dbReference type="Pfam" id="PF13195">
    <property type="entry name" value="DUF4011"/>
    <property type="match status" value="1"/>
</dbReference>
<dbReference type="RefSeq" id="WP_072892701.1">
    <property type="nucleotide sequence ID" value="NZ_FQWZ01000001.1"/>
</dbReference>
<dbReference type="Pfam" id="PF13087">
    <property type="entry name" value="AAA_12"/>
    <property type="match status" value="1"/>
</dbReference>
<keyword evidence="1" id="KW-0175">Coiled coil</keyword>
<dbReference type="Pfam" id="PF18741">
    <property type="entry name" value="MTES_1575"/>
    <property type="match status" value="1"/>
</dbReference>
<dbReference type="InterPro" id="IPR027417">
    <property type="entry name" value="P-loop_NTPase"/>
</dbReference>
<evidence type="ECO:0000313" key="8">
    <source>
        <dbReference type="Proteomes" id="UP000199758"/>
    </source>
</evidence>
<dbReference type="InterPro" id="IPR041677">
    <property type="entry name" value="DNA2/NAM7_AAA_11"/>
</dbReference>
<proteinExistence type="predicted"/>
<dbReference type="PANTHER" id="PTHR10887">
    <property type="entry name" value="DNA2/NAM7 HELICASE FAMILY"/>
    <property type="match status" value="1"/>
</dbReference>
<evidence type="ECO:0000259" key="5">
    <source>
        <dbReference type="Pfam" id="PF13087"/>
    </source>
</evidence>
<dbReference type="SUPFAM" id="SSF52980">
    <property type="entry name" value="Restriction endonuclease-like"/>
    <property type="match status" value="1"/>
</dbReference>
<dbReference type="InterPro" id="IPR041679">
    <property type="entry name" value="DNA2/NAM7-like_C"/>
</dbReference>
<feature type="domain" description="Restriction endonuclease type II-like" evidence="6">
    <location>
        <begin position="1618"/>
        <end position="1715"/>
    </location>
</feature>
<name>A0A1M5JQK2_9GAMM</name>
<reference evidence="7 8" key="1">
    <citation type="submission" date="2016-11" db="EMBL/GenBank/DDBJ databases">
        <authorList>
            <person name="Jaros S."/>
            <person name="Januszkiewicz K."/>
            <person name="Wedrychowicz H."/>
        </authorList>
    </citation>
    <scope>NUCLEOTIDE SEQUENCE [LARGE SCALE GENOMIC DNA]</scope>
    <source>
        <strain evidence="7 8">CGMCC 1.7049</strain>
    </source>
</reference>
<gene>
    <name evidence="7" type="ORF">SAMN04488068_0131</name>
</gene>